<keyword evidence="4 8" id="KW-1133">Transmembrane helix</keyword>
<evidence type="ECO:0000256" key="1">
    <source>
        <dbReference type="ARBA" id="ARBA00004323"/>
    </source>
</evidence>
<keyword evidence="6 8" id="KW-0472">Membrane</keyword>
<dbReference type="Pfam" id="PF03567">
    <property type="entry name" value="Sulfotransfer_2"/>
    <property type="match status" value="1"/>
</dbReference>
<protein>
    <submittedName>
        <fullName evidence="9">Sulfotransferase family 2 domain-containing protein</fullName>
    </submittedName>
</protein>
<evidence type="ECO:0000256" key="7">
    <source>
        <dbReference type="ARBA" id="ARBA00023180"/>
    </source>
</evidence>
<dbReference type="RefSeq" id="WP_382410960.1">
    <property type="nucleotide sequence ID" value="NZ_JBHSGU010000029.1"/>
</dbReference>
<keyword evidence="3 8" id="KW-0812">Transmembrane</keyword>
<dbReference type="PANTHER" id="PTHR12137">
    <property type="entry name" value="CARBOHYDRATE SULFOTRANSFERASE"/>
    <property type="match status" value="1"/>
</dbReference>
<proteinExistence type="predicted"/>
<evidence type="ECO:0000256" key="3">
    <source>
        <dbReference type="ARBA" id="ARBA00022692"/>
    </source>
</evidence>
<reference evidence="10" key="1">
    <citation type="journal article" date="2019" name="Int. J. Syst. Evol. Microbiol.">
        <title>The Global Catalogue of Microorganisms (GCM) 10K type strain sequencing project: providing services to taxonomists for standard genome sequencing and annotation.</title>
        <authorList>
            <consortium name="The Broad Institute Genomics Platform"/>
            <consortium name="The Broad Institute Genome Sequencing Center for Infectious Disease"/>
            <person name="Wu L."/>
            <person name="Ma J."/>
        </authorList>
    </citation>
    <scope>NUCLEOTIDE SEQUENCE [LARGE SCALE GENOMIC DNA]</scope>
    <source>
        <strain evidence="10">KACC 12507</strain>
    </source>
</reference>
<gene>
    <name evidence="9" type="ORF">ACFO4O_17685</name>
</gene>
<dbReference type="Proteomes" id="UP001595897">
    <property type="component" value="Unassembled WGS sequence"/>
</dbReference>
<keyword evidence="5" id="KW-0333">Golgi apparatus</keyword>
<dbReference type="EMBL" id="JBHSGU010000029">
    <property type="protein sequence ID" value="MFC4701981.1"/>
    <property type="molecule type" value="Genomic_DNA"/>
</dbReference>
<evidence type="ECO:0000313" key="10">
    <source>
        <dbReference type="Proteomes" id="UP001595897"/>
    </source>
</evidence>
<accession>A0ABV9LZI3</accession>
<keyword evidence="2" id="KW-0808">Transferase</keyword>
<evidence type="ECO:0000313" key="9">
    <source>
        <dbReference type="EMBL" id="MFC4701981.1"/>
    </source>
</evidence>
<dbReference type="InterPro" id="IPR018011">
    <property type="entry name" value="Carb_sulfotrans_8-10"/>
</dbReference>
<evidence type="ECO:0000256" key="4">
    <source>
        <dbReference type="ARBA" id="ARBA00022989"/>
    </source>
</evidence>
<dbReference type="PANTHER" id="PTHR12137:SF54">
    <property type="entry name" value="CARBOHYDRATE SULFOTRANSFERASE"/>
    <property type="match status" value="1"/>
</dbReference>
<feature type="transmembrane region" description="Helical" evidence="8">
    <location>
        <begin position="16"/>
        <end position="41"/>
    </location>
</feature>
<evidence type="ECO:0000256" key="8">
    <source>
        <dbReference type="SAM" id="Phobius"/>
    </source>
</evidence>
<keyword evidence="7" id="KW-0325">Glycoprotein</keyword>
<evidence type="ECO:0000256" key="2">
    <source>
        <dbReference type="ARBA" id="ARBA00022679"/>
    </source>
</evidence>
<keyword evidence="10" id="KW-1185">Reference proteome</keyword>
<dbReference type="InterPro" id="IPR005331">
    <property type="entry name" value="Sulfotransferase"/>
</dbReference>
<name>A0ABV9LZI3_9ALTE</name>
<comment type="subcellular location">
    <subcellularLocation>
        <location evidence="1">Golgi apparatus membrane</location>
        <topology evidence="1">Single-pass type II membrane protein</topology>
    </subcellularLocation>
</comment>
<evidence type="ECO:0000256" key="5">
    <source>
        <dbReference type="ARBA" id="ARBA00023034"/>
    </source>
</evidence>
<evidence type="ECO:0000256" key="6">
    <source>
        <dbReference type="ARBA" id="ARBA00023136"/>
    </source>
</evidence>
<sequence>MIVKNNWKYKRVINRLLSYLSAIPWLLRVITFGIYIVRYLLRKMTPPKADNRGGIILNTAFNLLYVGNPKVASSTMKRLFLNDIPGSEFFLDASYNTYIKRDERSEDMFHFSFVRDPIERIYSCWKDKISTKQRAADIFIITRFKGLYPNMPFDDFVDWLCSEEGSDDYADRHWISQAKLYESDASSNTKLHLYPLNEIQAVIHMLMDKRGLTVPVSMNANQMRTSQRELASISDTTCDKIKKRYANDFALLSDIKEQSAH</sequence>
<organism evidence="9 10">
    <name type="scientific">Glaciecola siphonariae</name>
    <dbReference type="NCBI Taxonomy" id="521012"/>
    <lineage>
        <taxon>Bacteria</taxon>
        <taxon>Pseudomonadati</taxon>
        <taxon>Pseudomonadota</taxon>
        <taxon>Gammaproteobacteria</taxon>
        <taxon>Alteromonadales</taxon>
        <taxon>Alteromonadaceae</taxon>
        <taxon>Glaciecola</taxon>
    </lineage>
</organism>
<comment type="caution">
    <text evidence="9">The sequence shown here is derived from an EMBL/GenBank/DDBJ whole genome shotgun (WGS) entry which is preliminary data.</text>
</comment>